<keyword evidence="3" id="KW-0732">Signal</keyword>
<name>A0AA36DC74_9BILA</name>
<sequence length="936" mass="106218">MFKATFHLYVEIWFVRFIALWSVSEYNSQTPISKEWIALKRKVLDAVSRAEDEDVVDGQEEAVEAETVVPEEAFEETAEVIKDVGDGGRTFGKDHKDGGNKAAHPKDNSCRRINGSRIKARNATYHVTDDLEYPEVYVEPTPQQSQRNRGNGIWNFTTICTIVALICFPVVSGLTAVNCLKTANPRLINLPDLSDCSLSHQGVRWTAKVYERNENFKKVPSFHCSVEQVRACRRAYLGIFESGEATPSVPDEISAEQCRHAVEKGTIENRKLIGRSQHFWSTDQDDSPTTPWWGERCVEVRRFEVTEGEAYRGQDEIILTITPGLAPLDKNEIRLYNGITVWGDLSETKCDYKFIKLADVLTDYSRVYLQELGWIDGLTSEEPVKKCEQIGYETSGGLFIVRENGKQKREAPPNGKAIALPQIAFEYNPLLDPEFDLKNQSAILIRMQKALHRIGNQVEQVNGSTFYRISRAWQQIEAWNKTWIEKGMDLAGAKIDSMRLELADFYNYQKNQNVVGRLRELERKVEDARIQANTPAPETITTTISSKLASEEATRAKTLRDIIQRLEKLEAKEDPIPPNTAGLELKLKEMMKRLQDQKTVDDNLKELIQELREQLDLLATPEPQASIHDPFEVECNRQAEELRYWKLQLAVNPTYASRKLLGKANLLAQMIDENRFIVSECQTIELTESMVIKTQRVEERCFAEVPIKHEGEIKFLKVPEMDIVPNGTEISCRGMRIAPAVLYMDFKANNAKKPLGNSNLGKRMARQSLSDGPRKWVNTPIQWMKDIQSKYRQTTDGAGDLIDEVKNYTRTVADKAKDTAGQAMEKGKVVLKDALAEVKSWALKIVLWVGIPLLVVLAFVAFAVFYFKIYLIQTSTKSLTGIVRSILPQHTNALSADELQTMPLDQISAVISREPEVKIEPKAWQPHGNVWLPPSQ</sequence>
<feature type="signal peptide" evidence="3">
    <location>
        <begin position="1"/>
        <end position="28"/>
    </location>
</feature>
<dbReference type="EMBL" id="CATQJA010002699">
    <property type="protein sequence ID" value="CAJ0584611.1"/>
    <property type="molecule type" value="Genomic_DNA"/>
</dbReference>
<organism evidence="4 5">
    <name type="scientific">Mesorhabditis spiculigera</name>
    <dbReference type="NCBI Taxonomy" id="96644"/>
    <lineage>
        <taxon>Eukaryota</taxon>
        <taxon>Metazoa</taxon>
        <taxon>Ecdysozoa</taxon>
        <taxon>Nematoda</taxon>
        <taxon>Chromadorea</taxon>
        <taxon>Rhabditida</taxon>
        <taxon>Rhabditina</taxon>
        <taxon>Rhabditomorpha</taxon>
        <taxon>Rhabditoidea</taxon>
        <taxon>Rhabditidae</taxon>
        <taxon>Mesorhabditinae</taxon>
        <taxon>Mesorhabditis</taxon>
    </lineage>
</organism>
<feature type="transmembrane region" description="Helical" evidence="2">
    <location>
        <begin position="153"/>
        <end position="177"/>
    </location>
</feature>
<dbReference type="Proteomes" id="UP001177023">
    <property type="component" value="Unassembled WGS sequence"/>
</dbReference>
<feature type="transmembrane region" description="Helical" evidence="2">
    <location>
        <begin position="845"/>
        <end position="867"/>
    </location>
</feature>
<evidence type="ECO:0000256" key="3">
    <source>
        <dbReference type="SAM" id="SignalP"/>
    </source>
</evidence>
<proteinExistence type="predicted"/>
<keyword evidence="2" id="KW-0812">Transmembrane</keyword>
<protein>
    <recommendedName>
        <fullName evidence="6">Envelope protein</fullName>
    </recommendedName>
</protein>
<evidence type="ECO:0000256" key="1">
    <source>
        <dbReference type="SAM" id="MobiDB-lite"/>
    </source>
</evidence>
<keyword evidence="5" id="KW-1185">Reference proteome</keyword>
<evidence type="ECO:0000256" key="2">
    <source>
        <dbReference type="SAM" id="Phobius"/>
    </source>
</evidence>
<keyword evidence="2" id="KW-1133">Transmembrane helix</keyword>
<feature type="region of interest" description="Disordered" evidence="1">
    <location>
        <begin position="85"/>
        <end position="108"/>
    </location>
</feature>
<feature type="non-terminal residue" evidence="4">
    <location>
        <position position="936"/>
    </location>
</feature>
<feature type="chain" id="PRO_5041421225" description="Envelope protein" evidence="3">
    <location>
        <begin position="29"/>
        <end position="936"/>
    </location>
</feature>
<comment type="caution">
    <text evidence="4">The sequence shown here is derived from an EMBL/GenBank/DDBJ whole genome shotgun (WGS) entry which is preliminary data.</text>
</comment>
<accession>A0AA36DC74</accession>
<evidence type="ECO:0000313" key="5">
    <source>
        <dbReference type="Proteomes" id="UP001177023"/>
    </source>
</evidence>
<dbReference type="AlphaFoldDB" id="A0AA36DC74"/>
<keyword evidence="2" id="KW-0472">Membrane</keyword>
<gene>
    <name evidence="4" type="ORF">MSPICULIGERA_LOCUS22658</name>
</gene>
<evidence type="ECO:0008006" key="6">
    <source>
        <dbReference type="Google" id="ProtNLM"/>
    </source>
</evidence>
<reference evidence="4" key="1">
    <citation type="submission" date="2023-06" db="EMBL/GenBank/DDBJ databases">
        <authorList>
            <person name="Delattre M."/>
        </authorList>
    </citation>
    <scope>NUCLEOTIDE SEQUENCE</scope>
    <source>
        <strain evidence="4">AF72</strain>
    </source>
</reference>
<evidence type="ECO:0000313" key="4">
    <source>
        <dbReference type="EMBL" id="CAJ0584611.1"/>
    </source>
</evidence>